<name>A0ABR1DTH4_NECAM</name>
<dbReference type="EMBL" id="JAVFWL010000005">
    <property type="protein sequence ID" value="KAK6753196.1"/>
    <property type="molecule type" value="Genomic_DNA"/>
</dbReference>
<evidence type="ECO:0000313" key="3">
    <source>
        <dbReference type="Proteomes" id="UP001303046"/>
    </source>
</evidence>
<evidence type="ECO:0000313" key="2">
    <source>
        <dbReference type="EMBL" id="KAK6753196.1"/>
    </source>
</evidence>
<feature type="region of interest" description="Disordered" evidence="1">
    <location>
        <begin position="85"/>
        <end position="130"/>
    </location>
</feature>
<keyword evidence="3" id="KW-1185">Reference proteome</keyword>
<accession>A0ABR1DTH4</accession>
<gene>
    <name evidence="2" type="primary">Necator_chrV.g17448</name>
    <name evidence="2" type="ORF">RB195_012658</name>
</gene>
<proteinExistence type="predicted"/>
<feature type="region of interest" description="Disordered" evidence="1">
    <location>
        <begin position="39"/>
        <end position="59"/>
    </location>
</feature>
<comment type="caution">
    <text evidence="2">The sequence shown here is derived from an EMBL/GenBank/DDBJ whole genome shotgun (WGS) entry which is preliminary data.</text>
</comment>
<feature type="compositionally biased region" description="Basic residues" evidence="1">
    <location>
        <begin position="97"/>
        <end position="110"/>
    </location>
</feature>
<dbReference type="Proteomes" id="UP001303046">
    <property type="component" value="Unassembled WGS sequence"/>
</dbReference>
<organism evidence="2 3">
    <name type="scientific">Necator americanus</name>
    <name type="common">Human hookworm</name>
    <dbReference type="NCBI Taxonomy" id="51031"/>
    <lineage>
        <taxon>Eukaryota</taxon>
        <taxon>Metazoa</taxon>
        <taxon>Ecdysozoa</taxon>
        <taxon>Nematoda</taxon>
        <taxon>Chromadorea</taxon>
        <taxon>Rhabditida</taxon>
        <taxon>Rhabditina</taxon>
        <taxon>Rhabditomorpha</taxon>
        <taxon>Strongyloidea</taxon>
        <taxon>Ancylostomatidae</taxon>
        <taxon>Bunostominae</taxon>
        <taxon>Necator</taxon>
    </lineage>
</organism>
<reference evidence="2 3" key="1">
    <citation type="submission" date="2023-08" db="EMBL/GenBank/DDBJ databases">
        <title>A Necator americanus chromosomal reference genome.</title>
        <authorList>
            <person name="Ilik V."/>
            <person name="Petrzelkova K.J."/>
            <person name="Pardy F."/>
            <person name="Fuh T."/>
            <person name="Niatou-Singa F.S."/>
            <person name="Gouil Q."/>
            <person name="Baker L."/>
            <person name="Ritchie M.E."/>
            <person name="Jex A.R."/>
            <person name="Gazzola D."/>
            <person name="Li H."/>
            <person name="Toshio Fujiwara R."/>
            <person name="Zhan B."/>
            <person name="Aroian R.V."/>
            <person name="Pafco B."/>
            <person name="Schwarz E.M."/>
        </authorList>
    </citation>
    <scope>NUCLEOTIDE SEQUENCE [LARGE SCALE GENOMIC DNA]</scope>
    <source>
        <strain evidence="2 3">Aroian</strain>
        <tissue evidence="2">Whole animal</tissue>
    </source>
</reference>
<sequence>MAQLNRKGPPTAPCLAPITTSHGVVHPAGVRTAEVHDTCSIRNPPKGRKSSPKKKVKPIHDRRTYRLTDVGNRLKSQLQRFSIRTKLSKRQAINKVSPKKRWREKRRYKSTARTPPHRGPIYSSSDVRPV</sequence>
<feature type="compositionally biased region" description="Basic residues" evidence="1">
    <location>
        <begin position="45"/>
        <end position="57"/>
    </location>
</feature>
<protein>
    <submittedName>
        <fullName evidence="2">Uncharacterized protein</fullName>
    </submittedName>
</protein>
<evidence type="ECO:0000256" key="1">
    <source>
        <dbReference type="SAM" id="MobiDB-lite"/>
    </source>
</evidence>